<dbReference type="EMBL" id="CU459003">
    <property type="protein sequence ID" value="CAM77324.1"/>
    <property type="molecule type" value="Genomic_DNA"/>
</dbReference>
<dbReference type="SUPFAM" id="SSF47384">
    <property type="entry name" value="Homodimeric domain of signal transducing histidine kinase"/>
    <property type="match status" value="1"/>
</dbReference>
<dbReference type="SUPFAM" id="SSF55785">
    <property type="entry name" value="PYP-like sensor domain (PAS domain)"/>
    <property type="match status" value="1"/>
</dbReference>
<dbReference type="GO" id="GO:0000155">
    <property type="term" value="F:phosphorelay sensor kinase activity"/>
    <property type="evidence" value="ECO:0007669"/>
    <property type="project" value="InterPro"/>
</dbReference>
<feature type="domain" description="PAS" evidence="8">
    <location>
        <begin position="116"/>
        <end position="187"/>
    </location>
</feature>
<dbReference type="NCBIfam" id="TIGR00229">
    <property type="entry name" value="sensory_box"/>
    <property type="match status" value="1"/>
</dbReference>
<dbReference type="InterPro" id="IPR005467">
    <property type="entry name" value="His_kinase_dom"/>
</dbReference>
<dbReference type="InterPro" id="IPR036097">
    <property type="entry name" value="HisK_dim/P_sf"/>
</dbReference>
<dbReference type="InterPro" id="IPR004358">
    <property type="entry name" value="Sig_transdc_His_kin-like_C"/>
</dbReference>
<dbReference type="EC" id="2.7.13.3" evidence="2"/>
<dbReference type="SMART" id="SM00388">
    <property type="entry name" value="HisKA"/>
    <property type="match status" value="1"/>
</dbReference>
<evidence type="ECO:0000256" key="6">
    <source>
        <dbReference type="SAM" id="Phobius"/>
    </source>
</evidence>
<keyword evidence="3" id="KW-0597">Phosphoprotein</keyword>
<dbReference type="InterPro" id="IPR035965">
    <property type="entry name" value="PAS-like_dom_sf"/>
</dbReference>
<feature type="domain" description="Histidine kinase" evidence="7">
    <location>
        <begin position="257"/>
        <end position="469"/>
    </location>
</feature>
<dbReference type="InterPro" id="IPR013767">
    <property type="entry name" value="PAS_fold"/>
</dbReference>
<dbReference type="InterPro" id="IPR052162">
    <property type="entry name" value="Sensor_kinase/Photoreceptor"/>
</dbReference>
<evidence type="ECO:0000313" key="9">
    <source>
        <dbReference type="EMBL" id="CAM77324.1"/>
    </source>
</evidence>
<dbReference type="PANTHER" id="PTHR43304">
    <property type="entry name" value="PHYTOCHROME-LIKE PROTEIN CPH1"/>
    <property type="match status" value="1"/>
</dbReference>
<dbReference type="PRINTS" id="PR00344">
    <property type="entry name" value="BCTRLSENSOR"/>
</dbReference>
<evidence type="ECO:0000256" key="4">
    <source>
        <dbReference type="ARBA" id="ARBA00022679"/>
    </source>
</evidence>
<name>A4U367_9PROT</name>
<dbReference type="CDD" id="cd00082">
    <property type="entry name" value="HisKA"/>
    <property type="match status" value="1"/>
</dbReference>
<evidence type="ECO:0000259" key="8">
    <source>
        <dbReference type="PROSITE" id="PS50112"/>
    </source>
</evidence>
<comment type="catalytic activity">
    <reaction evidence="1">
        <text>ATP + protein L-histidine = ADP + protein N-phospho-L-histidine.</text>
        <dbReference type="EC" id="2.7.13.3"/>
    </reaction>
</comment>
<keyword evidence="4" id="KW-0808">Transferase</keyword>
<dbReference type="Pfam" id="PF02518">
    <property type="entry name" value="HATPase_c"/>
    <property type="match status" value="1"/>
</dbReference>
<proteinExistence type="predicted"/>
<dbReference type="Gene3D" id="3.30.565.10">
    <property type="entry name" value="Histidine kinase-like ATPase, C-terminal domain"/>
    <property type="match status" value="1"/>
</dbReference>
<keyword evidence="6" id="KW-0812">Transmembrane</keyword>
<dbReference type="Gene3D" id="3.30.450.20">
    <property type="entry name" value="PAS domain"/>
    <property type="match status" value="1"/>
</dbReference>
<feature type="transmembrane region" description="Helical" evidence="6">
    <location>
        <begin position="50"/>
        <end position="68"/>
    </location>
</feature>
<dbReference type="GO" id="GO:0006355">
    <property type="term" value="P:regulation of DNA-templated transcription"/>
    <property type="evidence" value="ECO:0007669"/>
    <property type="project" value="InterPro"/>
</dbReference>
<sequence length="470" mass="52051">MRLNHNRAGSTRGWCFQYGVWSGAWGGARLNLRESGRVCMDARIASIGSIALRMALGYAVFGCVWILGSDHVVAILFQDPASLTIVQSWKGLFFVLLSSVLIFAMGAFFMRALAASEYRYRSLFADSPEALVIYDLDSLLIVDANAAVGRLLGHDSTAMIDRLVSDFMPQPTTDALTRSLPRLRELSQSTAVWRLRHQDGRELDISIHGQTYLEKGRRLRQVLLIDITARVRAETELLRTLDELASTNERMRELGHAISHDLQEPLRQITSFVQLLERRYADRLDAEATQFIGYAVEGVARLKTLLADVEDFTVHTGPQPESVAANAVVDTVLNDLERSIDGAHAQVAVGGLPRVLADPRRLAVVFHTLLDNAVKFRRPDVPCEIVISATDEGRDWVFRVQDNGIGIEPEFRTSVFSLFRRLHTRQRIPGNGTGLALAKKMVESWGGRIWVEAAPGGGSVFAFTVPGADA</sequence>
<dbReference type="SMART" id="SM00091">
    <property type="entry name" value="PAS"/>
    <property type="match status" value="1"/>
</dbReference>
<dbReference type="Gene3D" id="1.10.287.130">
    <property type="match status" value="1"/>
</dbReference>
<dbReference type="CDD" id="cd00130">
    <property type="entry name" value="PAS"/>
    <property type="match status" value="1"/>
</dbReference>
<dbReference type="InterPro" id="IPR036890">
    <property type="entry name" value="HATPase_C_sf"/>
</dbReference>
<dbReference type="PROSITE" id="PS50109">
    <property type="entry name" value="HIS_KIN"/>
    <property type="match status" value="1"/>
</dbReference>
<feature type="transmembrane region" description="Helical" evidence="6">
    <location>
        <begin position="88"/>
        <end position="114"/>
    </location>
</feature>
<gene>
    <name evidence="9" type="ORF">MGR_2510</name>
</gene>
<evidence type="ECO:0000256" key="5">
    <source>
        <dbReference type="ARBA" id="ARBA00022777"/>
    </source>
</evidence>
<accession>A4U367</accession>
<dbReference type="Pfam" id="PF00989">
    <property type="entry name" value="PAS"/>
    <property type="match status" value="1"/>
</dbReference>
<keyword evidence="5 9" id="KW-0418">Kinase</keyword>
<dbReference type="PANTHER" id="PTHR43304:SF1">
    <property type="entry name" value="PAC DOMAIN-CONTAINING PROTEIN"/>
    <property type="match status" value="1"/>
</dbReference>
<evidence type="ECO:0000256" key="2">
    <source>
        <dbReference type="ARBA" id="ARBA00012438"/>
    </source>
</evidence>
<dbReference type="PROSITE" id="PS50112">
    <property type="entry name" value="PAS"/>
    <property type="match status" value="1"/>
</dbReference>
<organism evidence="9">
    <name type="scientific">Magnetospirillum gryphiswaldense</name>
    <dbReference type="NCBI Taxonomy" id="55518"/>
    <lineage>
        <taxon>Bacteria</taxon>
        <taxon>Pseudomonadati</taxon>
        <taxon>Pseudomonadota</taxon>
        <taxon>Alphaproteobacteria</taxon>
        <taxon>Rhodospirillales</taxon>
        <taxon>Rhodospirillaceae</taxon>
        <taxon>Magnetospirillum</taxon>
    </lineage>
</organism>
<dbReference type="InterPro" id="IPR003661">
    <property type="entry name" value="HisK_dim/P_dom"/>
</dbReference>
<reference evidence="9" key="1">
    <citation type="journal article" date="2007" name="J. Bacteriol.">
        <title>Comparative genome analysis of four magnetotactic bacteria reveals a complex set of group-specific genes implicated in magnetosome biomineralization and function.</title>
        <authorList>
            <person name="Richter M."/>
            <person name="Kube M."/>
            <person name="Bazylinski D.A."/>
            <person name="Lombardot T."/>
            <person name="Gloeckner F.O."/>
            <person name="Reinhardt R."/>
            <person name="Schueler D."/>
        </authorList>
    </citation>
    <scope>NUCLEOTIDE SEQUENCE</scope>
    <source>
        <strain evidence="9">MSR-1</strain>
    </source>
</reference>
<dbReference type="SUPFAM" id="SSF55874">
    <property type="entry name" value="ATPase domain of HSP90 chaperone/DNA topoisomerase II/histidine kinase"/>
    <property type="match status" value="1"/>
</dbReference>
<protein>
    <recommendedName>
        <fullName evidence="2">histidine kinase</fullName>
        <ecNumber evidence="2">2.7.13.3</ecNumber>
    </recommendedName>
</protein>
<keyword evidence="6" id="KW-1133">Transmembrane helix</keyword>
<dbReference type="InterPro" id="IPR000014">
    <property type="entry name" value="PAS"/>
</dbReference>
<dbReference type="Pfam" id="PF00512">
    <property type="entry name" value="HisKA"/>
    <property type="match status" value="1"/>
</dbReference>
<dbReference type="InterPro" id="IPR003594">
    <property type="entry name" value="HATPase_dom"/>
</dbReference>
<evidence type="ECO:0000259" key="7">
    <source>
        <dbReference type="PROSITE" id="PS50109"/>
    </source>
</evidence>
<evidence type="ECO:0000256" key="3">
    <source>
        <dbReference type="ARBA" id="ARBA00022553"/>
    </source>
</evidence>
<evidence type="ECO:0000256" key="1">
    <source>
        <dbReference type="ARBA" id="ARBA00000085"/>
    </source>
</evidence>
<dbReference type="SMART" id="SM00387">
    <property type="entry name" value="HATPase_c"/>
    <property type="match status" value="1"/>
</dbReference>
<keyword evidence="6" id="KW-0472">Membrane</keyword>
<dbReference type="AlphaFoldDB" id="A4U367"/>